<dbReference type="Proteomes" id="UP001305414">
    <property type="component" value="Unassembled WGS sequence"/>
</dbReference>
<feature type="region of interest" description="Disordered" evidence="1">
    <location>
        <begin position="1"/>
        <end position="31"/>
    </location>
</feature>
<feature type="compositionally biased region" description="Low complexity" evidence="1">
    <location>
        <begin position="14"/>
        <end position="24"/>
    </location>
</feature>
<accession>A0AAN7Z1M1</accession>
<protein>
    <submittedName>
        <fullName evidence="2">Uncharacterized protein</fullName>
    </submittedName>
</protein>
<evidence type="ECO:0000256" key="1">
    <source>
        <dbReference type="SAM" id="MobiDB-lite"/>
    </source>
</evidence>
<reference evidence="2 3" key="1">
    <citation type="submission" date="2023-10" db="EMBL/GenBank/DDBJ databases">
        <title>Draft genome sequence of Xylaria bambusicola isolate GMP-LS, the root and basal stem rot pathogen of sugarcane in Indonesia.</title>
        <authorList>
            <person name="Selvaraj P."/>
            <person name="Muralishankar V."/>
            <person name="Muruganantham S."/>
            <person name="Sp S."/>
            <person name="Haryani S."/>
            <person name="Lau K.J.X."/>
            <person name="Naqvi N.I."/>
        </authorList>
    </citation>
    <scope>NUCLEOTIDE SEQUENCE [LARGE SCALE GENOMIC DNA]</scope>
    <source>
        <strain evidence="2">GMP-LS</strain>
    </source>
</reference>
<name>A0AAN7Z1M1_9PEZI</name>
<dbReference type="EMBL" id="JAWHQM010000035">
    <property type="protein sequence ID" value="KAK5633710.1"/>
    <property type="molecule type" value="Genomic_DNA"/>
</dbReference>
<keyword evidence="3" id="KW-1185">Reference proteome</keyword>
<evidence type="ECO:0000313" key="3">
    <source>
        <dbReference type="Proteomes" id="UP001305414"/>
    </source>
</evidence>
<proteinExistence type="predicted"/>
<evidence type="ECO:0000313" key="2">
    <source>
        <dbReference type="EMBL" id="KAK5633710.1"/>
    </source>
</evidence>
<gene>
    <name evidence="2" type="ORF">RRF57_009424</name>
</gene>
<comment type="caution">
    <text evidence="2">The sequence shown here is derived from an EMBL/GenBank/DDBJ whole genome shotgun (WGS) entry which is preliminary data.</text>
</comment>
<sequence length="116" mass="11459">MEIRVEKEGGPAYRPSAASKSPTPSATPAPRPMFLHSLVAEVSTDADDSGKVTRDEGGAGVVAQVAEPLGQEVIGCAGLVGSGALLLGEVGLGAGGNGALLALFPLLLGLGLDILL</sequence>
<dbReference type="AlphaFoldDB" id="A0AAN7Z1M1"/>
<organism evidence="2 3">
    <name type="scientific">Xylaria bambusicola</name>
    <dbReference type="NCBI Taxonomy" id="326684"/>
    <lineage>
        <taxon>Eukaryota</taxon>
        <taxon>Fungi</taxon>
        <taxon>Dikarya</taxon>
        <taxon>Ascomycota</taxon>
        <taxon>Pezizomycotina</taxon>
        <taxon>Sordariomycetes</taxon>
        <taxon>Xylariomycetidae</taxon>
        <taxon>Xylariales</taxon>
        <taxon>Xylariaceae</taxon>
        <taxon>Xylaria</taxon>
    </lineage>
</organism>